<accession>A0AAP0EYZ2</accession>
<evidence type="ECO:0000313" key="2">
    <source>
        <dbReference type="EMBL" id="KAK9098468.1"/>
    </source>
</evidence>
<organism evidence="2 3">
    <name type="scientific">Stephania yunnanensis</name>
    <dbReference type="NCBI Taxonomy" id="152371"/>
    <lineage>
        <taxon>Eukaryota</taxon>
        <taxon>Viridiplantae</taxon>
        <taxon>Streptophyta</taxon>
        <taxon>Embryophyta</taxon>
        <taxon>Tracheophyta</taxon>
        <taxon>Spermatophyta</taxon>
        <taxon>Magnoliopsida</taxon>
        <taxon>Ranunculales</taxon>
        <taxon>Menispermaceae</taxon>
        <taxon>Menispermoideae</taxon>
        <taxon>Cissampelideae</taxon>
        <taxon>Stephania</taxon>
    </lineage>
</organism>
<name>A0AAP0EYZ2_9MAGN</name>
<feature type="compositionally biased region" description="Basic residues" evidence="1">
    <location>
        <begin position="77"/>
        <end position="94"/>
    </location>
</feature>
<evidence type="ECO:0000256" key="1">
    <source>
        <dbReference type="SAM" id="MobiDB-lite"/>
    </source>
</evidence>
<gene>
    <name evidence="2" type="ORF">Syun_025513</name>
</gene>
<comment type="caution">
    <text evidence="2">The sequence shown here is derived from an EMBL/GenBank/DDBJ whole genome shotgun (WGS) entry which is preliminary data.</text>
</comment>
<dbReference type="AlphaFoldDB" id="A0AAP0EYZ2"/>
<dbReference type="InterPro" id="IPR004252">
    <property type="entry name" value="Probable_transposase_24"/>
</dbReference>
<dbReference type="Pfam" id="PF03004">
    <property type="entry name" value="Transposase_24"/>
    <property type="match status" value="1"/>
</dbReference>
<evidence type="ECO:0000313" key="3">
    <source>
        <dbReference type="Proteomes" id="UP001420932"/>
    </source>
</evidence>
<feature type="region of interest" description="Disordered" evidence="1">
    <location>
        <begin position="76"/>
        <end position="106"/>
    </location>
</feature>
<reference evidence="2 3" key="1">
    <citation type="submission" date="2024-01" db="EMBL/GenBank/DDBJ databases">
        <title>Genome assemblies of Stephania.</title>
        <authorList>
            <person name="Yang L."/>
        </authorList>
    </citation>
    <scope>NUCLEOTIDE SEQUENCE [LARGE SCALE GENOMIC DNA]</scope>
    <source>
        <strain evidence="2">YNDBR</strain>
        <tissue evidence="2">Leaf</tissue>
    </source>
</reference>
<keyword evidence="3" id="KW-1185">Reference proteome</keyword>
<protein>
    <submittedName>
        <fullName evidence="2">Uncharacterized protein</fullName>
    </submittedName>
</protein>
<proteinExistence type="predicted"/>
<dbReference type="EMBL" id="JBBNAF010000011">
    <property type="protein sequence ID" value="KAK9098468.1"/>
    <property type="molecule type" value="Genomic_DNA"/>
</dbReference>
<sequence>MRSSVQKRHHKAHRILCEKWWSKSNLDYVRPCKSREEVVRNVPKDMDPHDWEWLVSNKYLTAKFKEASDCNSINRSKAIKMPHHSGSKPHRELKRQKEEKMDVQPTQDEMLFLTRQKGGHFVEQAAKDKYVIKIDR</sequence>
<dbReference type="Proteomes" id="UP001420932">
    <property type="component" value="Unassembled WGS sequence"/>
</dbReference>